<keyword evidence="4" id="KW-1185">Reference proteome</keyword>
<reference evidence="3 4" key="1">
    <citation type="submission" date="2021-05" db="EMBL/GenBank/DDBJ databases">
        <title>Genome Assembly of Synthetic Allotetraploid Brassica napus Reveals Homoeologous Exchanges between Subgenomes.</title>
        <authorList>
            <person name="Davis J.T."/>
        </authorList>
    </citation>
    <scope>NUCLEOTIDE SEQUENCE [LARGE SCALE GENOMIC DNA]</scope>
    <source>
        <strain evidence="4">cv. Da-Ae</strain>
        <tissue evidence="3">Seedling</tissue>
    </source>
</reference>
<dbReference type="Proteomes" id="UP000824890">
    <property type="component" value="Unassembled WGS sequence"/>
</dbReference>
<evidence type="ECO:0000313" key="4">
    <source>
        <dbReference type="Proteomes" id="UP000824890"/>
    </source>
</evidence>
<comment type="similarity">
    <text evidence="1">Belongs to the JARID1 histone demethylase family.</text>
</comment>
<dbReference type="InterPro" id="IPR041667">
    <property type="entry name" value="Cupin_8"/>
</dbReference>
<dbReference type="EMBL" id="JAGKQM010000012">
    <property type="protein sequence ID" value="KAH0896018.1"/>
    <property type="molecule type" value="Genomic_DNA"/>
</dbReference>
<evidence type="ECO:0000259" key="2">
    <source>
        <dbReference type="Pfam" id="PF13621"/>
    </source>
</evidence>
<dbReference type="Gene3D" id="2.60.120.10">
    <property type="entry name" value="Jelly Rolls"/>
    <property type="match status" value="1"/>
</dbReference>
<dbReference type="Pfam" id="PF13621">
    <property type="entry name" value="Cupin_8"/>
    <property type="match status" value="1"/>
</dbReference>
<accession>A0ABQ8AUX6</accession>
<organism evidence="3 4">
    <name type="scientific">Brassica napus</name>
    <name type="common">Rape</name>
    <dbReference type="NCBI Taxonomy" id="3708"/>
    <lineage>
        <taxon>Eukaryota</taxon>
        <taxon>Viridiplantae</taxon>
        <taxon>Streptophyta</taxon>
        <taxon>Embryophyta</taxon>
        <taxon>Tracheophyta</taxon>
        <taxon>Spermatophyta</taxon>
        <taxon>Magnoliopsida</taxon>
        <taxon>eudicotyledons</taxon>
        <taxon>Gunneridae</taxon>
        <taxon>Pentapetalae</taxon>
        <taxon>rosids</taxon>
        <taxon>malvids</taxon>
        <taxon>Brassicales</taxon>
        <taxon>Brassicaceae</taxon>
        <taxon>Brassiceae</taxon>
        <taxon>Brassica</taxon>
    </lineage>
</organism>
<name>A0ABQ8AUX6_BRANA</name>
<sequence length="68" mass="7514">LSFPSINFWMNSAQARSSAHYDPHHSLLCVVSGLESNCLQFNSCLVAPFRQSFESGVKDFVSLIACAF</sequence>
<protein>
    <recommendedName>
        <fullName evidence="2">Cupin-like domain-containing protein</fullName>
    </recommendedName>
</protein>
<feature type="non-terminal residue" evidence="3">
    <location>
        <position position="1"/>
    </location>
</feature>
<evidence type="ECO:0000313" key="3">
    <source>
        <dbReference type="EMBL" id="KAH0896018.1"/>
    </source>
</evidence>
<feature type="domain" description="Cupin-like" evidence="2">
    <location>
        <begin position="5"/>
        <end position="33"/>
    </location>
</feature>
<comment type="caution">
    <text evidence="3">The sequence shown here is derived from an EMBL/GenBank/DDBJ whole genome shotgun (WGS) entry which is preliminary data.</text>
</comment>
<proteinExistence type="inferred from homology"/>
<dbReference type="SUPFAM" id="SSF51197">
    <property type="entry name" value="Clavaminate synthase-like"/>
    <property type="match status" value="1"/>
</dbReference>
<gene>
    <name evidence="3" type="ORF">HID58_045586</name>
</gene>
<dbReference type="InterPro" id="IPR014710">
    <property type="entry name" value="RmlC-like_jellyroll"/>
</dbReference>
<evidence type="ECO:0000256" key="1">
    <source>
        <dbReference type="ARBA" id="ARBA00006801"/>
    </source>
</evidence>